<dbReference type="eggNOG" id="COG1409">
    <property type="taxonomic scope" value="Bacteria"/>
</dbReference>
<keyword evidence="3" id="KW-1185">Reference proteome</keyword>
<dbReference type="Pfam" id="PF00149">
    <property type="entry name" value="Metallophos"/>
    <property type="match status" value="1"/>
</dbReference>
<dbReference type="KEGG" id="ote:Oter_1056"/>
<dbReference type="PANTHER" id="PTHR37844:SF2">
    <property type="entry name" value="SER_THR PROTEIN PHOSPHATASE SUPERFAMILY (AFU_ORTHOLOGUE AFUA_1G14840)"/>
    <property type="match status" value="1"/>
</dbReference>
<feature type="domain" description="Calcineurin-like phosphoesterase" evidence="1">
    <location>
        <begin position="3"/>
        <end position="219"/>
    </location>
</feature>
<sequence>MRMRIRILSDLHREFGDVELPEVPADVVLLAGDIDRNIRGVTWARQKFPGVPVLYVAGNHEHYDERIGRLHEKLRDAALGSNVVILENESFDWNGYRFFGATLWTDFDLLGDRSTAMFAAGSKEKGMNDYRKIRREDTGRLHPKHTAMLHADSRLALTQFLANADRTRSIVITHHAPSIRSLPETKHVEPISAAYASNLESLITANGPALWVHGHTHYPRDYVLGQTRIVNNALGYPGSTEIANPGFRHGLIVEL</sequence>
<proteinExistence type="predicted"/>
<gene>
    <name evidence="2" type="ordered locus">Oter_1056</name>
</gene>
<dbReference type="SUPFAM" id="SSF56300">
    <property type="entry name" value="Metallo-dependent phosphatases"/>
    <property type="match status" value="1"/>
</dbReference>
<dbReference type="HOGENOM" id="CLU_060372_3_0_0"/>
<evidence type="ECO:0000259" key="1">
    <source>
        <dbReference type="Pfam" id="PF00149"/>
    </source>
</evidence>
<dbReference type="Gene3D" id="3.60.21.10">
    <property type="match status" value="1"/>
</dbReference>
<dbReference type="STRING" id="452637.Oter_1056"/>
<dbReference type="PANTHER" id="PTHR37844">
    <property type="entry name" value="SER/THR PROTEIN PHOSPHATASE SUPERFAMILY (AFU_ORTHOLOGUE AFUA_1G14840)"/>
    <property type="match status" value="1"/>
</dbReference>
<organism evidence="2 3">
    <name type="scientific">Opitutus terrae (strain DSM 11246 / JCM 15787 / PB90-1)</name>
    <dbReference type="NCBI Taxonomy" id="452637"/>
    <lineage>
        <taxon>Bacteria</taxon>
        <taxon>Pseudomonadati</taxon>
        <taxon>Verrucomicrobiota</taxon>
        <taxon>Opitutia</taxon>
        <taxon>Opitutales</taxon>
        <taxon>Opitutaceae</taxon>
        <taxon>Opitutus</taxon>
    </lineage>
</organism>
<dbReference type="InterPro" id="IPR029052">
    <property type="entry name" value="Metallo-depent_PP-like"/>
</dbReference>
<dbReference type="GO" id="GO:0016787">
    <property type="term" value="F:hydrolase activity"/>
    <property type="evidence" value="ECO:0007669"/>
    <property type="project" value="InterPro"/>
</dbReference>
<dbReference type="InterPro" id="IPR004843">
    <property type="entry name" value="Calcineurin-like_PHP"/>
</dbReference>
<evidence type="ECO:0000313" key="3">
    <source>
        <dbReference type="Proteomes" id="UP000007013"/>
    </source>
</evidence>
<dbReference type="Proteomes" id="UP000007013">
    <property type="component" value="Chromosome"/>
</dbReference>
<protein>
    <submittedName>
        <fullName evidence="2">Metallophosphoesterase</fullName>
    </submittedName>
</protein>
<name>B1ZMJ9_OPITP</name>
<evidence type="ECO:0000313" key="2">
    <source>
        <dbReference type="EMBL" id="ACB74344.1"/>
    </source>
</evidence>
<dbReference type="AlphaFoldDB" id="B1ZMJ9"/>
<dbReference type="EMBL" id="CP001032">
    <property type="protein sequence ID" value="ACB74344.1"/>
    <property type="molecule type" value="Genomic_DNA"/>
</dbReference>
<reference evidence="2 3" key="1">
    <citation type="journal article" date="2011" name="J. Bacteriol.">
        <title>Genome sequence of the verrucomicrobium Opitutus terrae PB90-1, an abundant inhabitant of rice paddy soil ecosystems.</title>
        <authorList>
            <person name="van Passel M.W."/>
            <person name="Kant R."/>
            <person name="Palva A."/>
            <person name="Copeland A."/>
            <person name="Lucas S."/>
            <person name="Lapidus A."/>
            <person name="Glavina del Rio T."/>
            <person name="Pitluck S."/>
            <person name="Goltsman E."/>
            <person name="Clum A."/>
            <person name="Sun H."/>
            <person name="Schmutz J."/>
            <person name="Larimer F.W."/>
            <person name="Land M.L."/>
            <person name="Hauser L."/>
            <person name="Kyrpides N."/>
            <person name="Mikhailova N."/>
            <person name="Richardson P.P."/>
            <person name="Janssen P.H."/>
            <person name="de Vos W.M."/>
            <person name="Smidt H."/>
        </authorList>
    </citation>
    <scope>NUCLEOTIDE SEQUENCE [LARGE SCALE GENOMIC DNA]</scope>
    <source>
        <strain evidence="3">DSM 11246 / JCM 15787 / PB90-1</strain>
    </source>
</reference>
<accession>B1ZMJ9</accession>